<proteinExistence type="predicted"/>
<geneLocation type="plasmid" evidence="7">
    <name>psclo_6 dna</name>
</geneLocation>
<dbReference type="SMART" id="SM00346">
    <property type="entry name" value="HTH_ICLR"/>
    <property type="match status" value="1"/>
</dbReference>
<dbReference type="AlphaFoldDB" id="A0A1E1F968"/>
<keyword evidence="1" id="KW-0805">Transcription regulation</keyword>
<dbReference type="GO" id="GO:0003677">
    <property type="term" value="F:DNA binding"/>
    <property type="evidence" value="ECO:0007669"/>
    <property type="project" value="UniProtKB-KW"/>
</dbReference>
<dbReference type="PANTHER" id="PTHR30136:SF34">
    <property type="entry name" value="TRANSCRIPTIONAL REGULATOR"/>
    <property type="match status" value="1"/>
</dbReference>
<dbReference type="SUPFAM" id="SSF55781">
    <property type="entry name" value="GAF domain-like"/>
    <property type="match status" value="1"/>
</dbReference>
<dbReference type="GO" id="GO:0003700">
    <property type="term" value="F:DNA-binding transcription factor activity"/>
    <property type="evidence" value="ECO:0007669"/>
    <property type="project" value="TreeGrafter"/>
</dbReference>
<feature type="domain" description="HTH iclR-type" evidence="4">
    <location>
        <begin position="9"/>
        <end position="69"/>
    </location>
</feature>
<organism evidence="6 7">
    <name type="scientific">Sphingobium cloacae</name>
    <dbReference type="NCBI Taxonomy" id="120107"/>
    <lineage>
        <taxon>Bacteria</taxon>
        <taxon>Pseudomonadati</taxon>
        <taxon>Pseudomonadota</taxon>
        <taxon>Alphaproteobacteria</taxon>
        <taxon>Sphingomonadales</taxon>
        <taxon>Sphingomonadaceae</taxon>
        <taxon>Sphingobium</taxon>
    </lineage>
</organism>
<dbReference type="KEGG" id="sclo:SCLO_6000220"/>
<dbReference type="Pfam" id="PF01614">
    <property type="entry name" value="IclR_C"/>
    <property type="match status" value="1"/>
</dbReference>
<evidence type="ECO:0000256" key="3">
    <source>
        <dbReference type="ARBA" id="ARBA00023163"/>
    </source>
</evidence>
<dbReference type="EMBL" id="AP017660">
    <property type="protein sequence ID" value="BAV66971.1"/>
    <property type="molecule type" value="Genomic_DNA"/>
</dbReference>
<evidence type="ECO:0000313" key="7">
    <source>
        <dbReference type="Proteomes" id="UP000218272"/>
    </source>
</evidence>
<dbReference type="GeneID" id="39501658"/>
<dbReference type="InterPro" id="IPR029016">
    <property type="entry name" value="GAF-like_dom_sf"/>
</dbReference>
<dbReference type="Proteomes" id="UP000218272">
    <property type="component" value="Plasmid pSCLO_6"/>
</dbReference>
<dbReference type="Pfam" id="PF09339">
    <property type="entry name" value="HTH_IclR"/>
    <property type="match status" value="1"/>
</dbReference>
<dbReference type="InterPro" id="IPR005471">
    <property type="entry name" value="Tscrpt_reg_IclR_N"/>
</dbReference>
<dbReference type="GO" id="GO:0045892">
    <property type="term" value="P:negative regulation of DNA-templated transcription"/>
    <property type="evidence" value="ECO:0007669"/>
    <property type="project" value="TreeGrafter"/>
</dbReference>
<dbReference type="RefSeq" id="WP_066521082.1">
    <property type="nucleotide sequence ID" value="NZ_AP017660.1"/>
</dbReference>
<evidence type="ECO:0000259" key="4">
    <source>
        <dbReference type="PROSITE" id="PS51077"/>
    </source>
</evidence>
<keyword evidence="2" id="KW-0238">DNA-binding</keyword>
<dbReference type="OrthoDB" id="9807558at2"/>
<dbReference type="InterPro" id="IPR014757">
    <property type="entry name" value="Tscrpt_reg_IclR_C"/>
</dbReference>
<dbReference type="PANTHER" id="PTHR30136">
    <property type="entry name" value="HELIX-TURN-HELIX TRANSCRIPTIONAL REGULATOR, ICLR FAMILY"/>
    <property type="match status" value="1"/>
</dbReference>
<feature type="domain" description="IclR-ED" evidence="5">
    <location>
        <begin position="70"/>
        <end position="254"/>
    </location>
</feature>
<dbReference type="InterPro" id="IPR036390">
    <property type="entry name" value="WH_DNA-bd_sf"/>
</dbReference>
<dbReference type="SUPFAM" id="SSF46785">
    <property type="entry name" value="Winged helix' DNA-binding domain"/>
    <property type="match status" value="1"/>
</dbReference>
<dbReference type="InterPro" id="IPR036388">
    <property type="entry name" value="WH-like_DNA-bd_sf"/>
</dbReference>
<reference evidence="6 7" key="1">
    <citation type="submission" date="2016-10" db="EMBL/GenBank/DDBJ databases">
        <title>Complete Genome Sequence of the Nonylphenol-Degrading Bacterium Sphingobium cloacae JCM 10874T.</title>
        <authorList>
            <person name="Ootsuka M."/>
            <person name="Nishizawa T."/>
            <person name="Ohta H."/>
        </authorList>
    </citation>
    <scope>NUCLEOTIDE SEQUENCE [LARGE SCALE GENOMIC DNA]</scope>
    <source>
        <strain evidence="6 7">JCM 10874</strain>
        <plasmid evidence="7">psclo_6 dna</plasmid>
    </source>
</reference>
<gene>
    <name evidence="6" type="ORF">SCLO_6000220</name>
</gene>
<dbReference type="InterPro" id="IPR050707">
    <property type="entry name" value="HTH_MetabolicPath_Reg"/>
</dbReference>
<sequence>MSEPHPDFMQSLARGLQVLEAFRELGAGQSIASLSTHTDLPRGVIARCLYTLSELGYVGRRERLYHVLPGVLRLADAFLSDRSLSALAQPVLEGLRDELDESCSLAVLDGAEILYVARASRSRIMSIGLHVGSRLPAWVTSMGRVLLASLAPAERDTLLPQEPLPRLTPLTLVDRAALEKVLEGVVGNGYAIVDQELEIGLRSIAVPVCNEAGCTIGALNVGTNALERSLQDLEKTILPALTRAASSLGRQAHLSG</sequence>
<dbReference type="Gene3D" id="1.10.10.10">
    <property type="entry name" value="Winged helix-like DNA-binding domain superfamily/Winged helix DNA-binding domain"/>
    <property type="match status" value="1"/>
</dbReference>
<protein>
    <submittedName>
        <fullName evidence="6">Transcriptional regulator</fullName>
    </submittedName>
</protein>
<keyword evidence="3" id="KW-0804">Transcription</keyword>
<dbReference type="Gene3D" id="3.30.450.40">
    <property type="match status" value="1"/>
</dbReference>
<evidence type="ECO:0000256" key="1">
    <source>
        <dbReference type="ARBA" id="ARBA00023015"/>
    </source>
</evidence>
<evidence type="ECO:0000259" key="5">
    <source>
        <dbReference type="PROSITE" id="PS51078"/>
    </source>
</evidence>
<evidence type="ECO:0000313" key="6">
    <source>
        <dbReference type="EMBL" id="BAV66971.1"/>
    </source>
</evidence>
<dbReference type="PROSITE" id="PS51077">
    <property type="entry name" value="HTH_ICLR"/>
    <property type="match status" value="1"/>
</dbReference>
<keyword evidence="7" id="KW-1185">Reference proteome</keyword>
<evidence type="ECO:0000256" key="2">
    <source>
        <dbReference type="ARBA" id="ARBA00023125"/>
    </source>
</evidence>
<keyword evidence="6" id="KW-0614">Plasmid</keyword>
<name>A0A1E1F968_9SPHN</name>
<dbReference type="PROSITE" id="PS51078">
    <property type="entry name" value="ICLR_ED"/>
    <property type="match status" value="1"/>
</dbReference>
<accession>A0A1E1F968</accession>